<dbReference type="Proteomes" id="UP001642540">
    <property type="component" value="Unassembled WGS sequence"/>
</dbReference>
<comment type="caution">
    <text evidence="3">The sequence shown here is derived from an EMBL/GenBank/DDBJ whole genome shotgun (WGS) entry which is preliminary data.</text>
</comment>
<keyword evidence="4" id="KW-1185">Reference proteome</keyword>
<dbReference type="PROSITE" id="PS50076">
    <property type="entry name" value="DNAJ_2"/>
    <property type="match status" value="1"/>
</dbReference>
<sequence length="342" mass="38416">MATGDDWRQQIRKKLMELYGHEKEDMTSFLTLLAFFNKEAEKELSDEYYLSPFNQTLKMALELKNELVFKEYADRMKSDAVEVLKNPRFYAELESIYQKFAEPNLDQDWESTFLLVDNLDESTCNESGALGLFEGLKGVLQNIPKEDVRQLLKTLQTVVKTFATDYRALSCVDEFVSVFNKVGGTMVMVGLAAVFLTWECYTNMKRWWRNEISGKRCAKNCIDSLSQIGAGMVGGVAGAAVGTMVCPIVGTCIGGIVGGLLSGYAAKILSDAITRNIFDLPKEEALEKAFNYLGVHHTASNNEINKNFHRLCLKHHPDKGGNAADFHLLQYHMTTIKLSRGE</sequence>
<protein>
    <recommendedName>
        <fullName evidence="2">J domain-containing protein</fullName>
    </recommendedName>
</protein>
<proteinExistence type="predicted"/>
<dbReference type="Pfam" id="PF00226">
    <property type="entry name" value="DnaJ"/>
    <property type="match status" value="1"/>
</dbReference>
<gene>
    <name evidence="3" type="ORF">ODALV1_LOCUS15619</name>
</gene>
<name>A0ABP1QZZ6_9HEXA</name>
<evidence type="ECO:0000313" key="4">
    <source>
        <dbReference type="Proteomes" id="UP001642540"/>
    </source>
</evidence>
<keyword evidence="1" id="KW-0472">Membrane</keyword>
<keyword evidence="1" id="KW-1133">Transmembrane helix</keyword>
<feature type="domain" description="J" evidence="2">
    <location>
        <begin position="288"/>
        <end position="342"/>
    </location>
</feature>
<evidence type="ECO:0000256" key="1">
    <source>
        <dbReference type="SAM" id="Phobius"/>
    </source>
</evidence>
<keyword evidence="1" id="KW-0812">Transmembrane</keyword>
<dbReference type="PANTHER" id="PTHR21525">
    <property type="entry name" value="MOTILE SPERM PROTEIN"/>
    <property type="match status" value="1"/>
</dbReference>
<dbReference type="InterPro" id="IPR001623">
    <property type="entry name" value="DnaJ_domain"/>
</dbReference>
<evidence type="ECO:0000259" key="2">
    <source>
        <dbReference type="PROSITE" id="PS50076"/>
    </source>
</evidence>
<evidence type="ECO:0000313" key="3">
    <source>
        <dbReference type="EMBL" id="CAL8112375.1"/>
    </source>
</evidence>
<dbReference type="SMART" id="SM00271">
    <property type="entry name" value="DnaJ"/>
    <property type="match status" value="1"/>
</dbReference>
<feature type="transmembrane region" description="Helical" evidence="1">
    <location>
        <begin position="182"/>
        <end position="201"/>
    </location>
</feature>
<reference evidence="3 4" key="1">
    <citation type="submission" date="2024-08" db="EMBL/GenBank/DDBJ databases">
        <authorList>
            <person name="Cucini C."/>
            <person name="Frati F."/>
        </authorList>
    </citation>
    <scope>NUCLEOTIDE SEQUENCE [LARGE SCALE GENOMIC DNA]</scope>
</reference>
<dbReference type="EMBL" id="CAXLJM020000048">
    <property type="protein sequence ID" value="CAL8112375.1"/>
    <property type="molecule type" value="Genomic_DNA"/>
</dbReference>
<dbReference type="CDD" id="cd06257">
    <property type="entry name" value="DnaJ"/>
    <property type="match status" value="1"/>
</dbReference>
<dbReference type="SUPFAM" id="SSF46565">
    <property type="entry name" value="Chaperone J-domain"/>
    <property type="match status" value="1"/>
</dbReference>
<dbReference type="Gene3D" id="1.10.287.110">
    <property type="entry name" value="DnaJ domain"/>
    <property type="match status" value="1"/>
</dbReference>
<dbReference type="InterPro" id="IPR036869">
    <property type="entry name" value="J_dom_sf"/>
</dbReference>
<dbReference type="PANTHER" id="PTHR21525:SF9">
    <property type="entry name" value="CHANNEL_COLICIN DOMAIN-CONTAINING PROTEIN"/>
    <property type="match status" value="1"/>
</dbReference>
<organism evidence="3 4">
    <name type="scientific">Orchesella dallaii</name>
    <dbReference type="NCBI Taxonomy" id="48710"/>
    <lineage>
        <taxon>Eukaryota</taxon>
        <taxon>Metazoa</taxon>
        <taxon>Ecdysozoa</taxon>
        <taxon>Arthropoda</taxon>
        <taxon>Hexapoda</taxon>
        <taxon>Collembola</taxon>
        <taxon>Entomobryomorpha</taxon>
        <taxon>Entomobryoidea</taxon>
        <taxon>Orchesellidae</taxon>
        <taxon>Orchesellinae</taxon>
        <taxon>Orchesella</taxon>
    </lineage>
</organism>
<accession>A0ABP1QZZ6</accession>